<dbReference type="RefSeq" id="WP_220756976.1">
    <property type="nucleotide sequence ID" value="NZ_BPEU01000013.1"/>
</dbReference>
<dbReference type="EMBL" id="BPEU01000013">
    <property type="protein sequence ID" value="GIU41135.1"/>
    <property type="molecule type" value="Genomic_DNA"/>
</dbReference>
<organism evidence="1 2">
    <name type="scientific">Shewanella colwelliana</name>
    <name type="common">Alteromonas colwelliana</name>
    <dbReference type="NCBI Taxonomy" id="23"/>
    <lineage>
        <taxon>Bacteria</taxon>
        <taxon>Pseudomonadati</taxon>
        <taxon>Pseudomonadota</taxon>
        <taxon>Gammaproteobacteria</taxon>
        <taxon>Alteromonadales</taxon>
        <taxon>Shewanellaceae</taxon>
        <taxon>Shewanella</taxon>
    </lineage>
</organism>
<dbReference type="Proteomes" id="UP000773469">
    <property type="component" value="Unassembled WGS sequence"/>
</dbReference>
<comment type="caution">
    <text evidence="1">The sequence shown here is derived from an EMBL/GenBank/DDBJ whole genome shotgun (WGS) entry which is preliminary data.</text>
</comment>
<name>A0ABQ4P0U8_SHECO</name>
<evidence type="ECO:0000313" key="1">
    <source>
        <dbReference type="EMBL" id="GIU41135.1"/>
    </source>
</evidence>
<gene>
    <name evidence="1" type="ORF">TUM3794_20990</name>
</gene>
<accession>A0ABQ4P0U8</accession>
<evidence type="ECO:0000313" key="2">
    <source>
        <dbReference type="Proteomes" id="UP000773469"/>
    </source>
</evidence>
<reference evidence="1 2" key="1">
    <citation type="submission" date="2021-05" db="EMBL/GenBank/DDBJ databases">
        <title>Molecular characterization for Shewanella algae harboring chromosomal blaOXA-55-like strains isolated from clinical and environment sample.</title>
        <authorList>
            <person name="Ohama Y."/>
            <person name="Aoki K."/>
            <person name="Harada S."/>
            <person name="Moriya K."/>
            <person name="Ishii Y."/>
            <person name="Tateda K."/>
        </authorList>
    </citation>
    <scope>NUCLEOTIDE SEQUENCE [LARGE SCALE GENOMIC DNA]</scope>
    <source>
        <strain evidence="1 2">MBTL60-118</strain>
    </source>
</reference>
<proteinExistence type="predicted"/>
<protein>
    <submittedName>
        <fullName evidence="1">Uncharacterized protein</fullName>
    </submittedName>
</protein>
<sequence length="184" mass="21898">MTEYSTPEPMTWKYHGLRKAGRPLPLLSWDELQNPYIRQMVIDHVELLSPIHYKDKANNTWFSRLMQCSENARSDARYDFNAALRHFPKKKKHYIEVRDGVEFCRLNQELNRIFSDEGWRKLRRKFSQIHKRESTVRPQMKASTYSQLTDFKDSNGYESLDVAILELLATWNANNPEDAELEEE</sequence>
<keyword evidence="2" id="KW-1185">Reference proteome</keyword>